<evidence type="ECO:0000256" key="10">
    <source>
        <dbReference type="ARBA" id="ARBA00022842"/>
    </source>
</evidence>
<dbReference type="CDD" id="cd00887">
    <property type="entry name" value="MoeA"/>
    <property type="match status" value="1"/>
</dbReference>
<gene>
    <name evidence="18" type="ORF">CUC15_16150</name>
</gene>
<dbReference type="Pfam" id="PF03454">
    <property type="entry name" value="MoeA_C"/>
    <property type="match status" value="1"/>
</dbReference>
<dbReference type="CDD" id="cd00756">
    <property type="entry name" value="MoaE"/>
    <property type="match status" value="1"/>
</dbReference>
<evidence type="ECO:0000256" key="6">
    <source>
        <dbReference type="ARBA" id="ARBA00021108"/>
    </source>
</evidence>
<dbReference type="GO" id="GO:0005829">
    <property type="term" value="C:cytosol"/>
    <property type="evidence" value="ECO:0007669"/>
    <property type="project" value="TreeGrafter"/>
</dbReference>
<keyword evidence="19" id="KW-1185">Reference proteome</keyword>
<dbReference type="InterPro" id="IPR036135">
    <property type="entry name" value="MoeA_linker/N_sf"/>
</dbReference>
<dbReference type="InterPro" id="IPR005110">
    <property type="entry name" value="MoeA_linker/N"/>
</dbReference>
<dbReference type="Gene3D" id="3.90.1170.40">
    <property type="entry name" value="Molybdopterin biosynthesis MoaE subunit"/>
    <property type="match status" value="1"/>
</dbReference>
<dbReference type="GO" id="GO:0061599">
    <property type="term" value="F:molybdopterin molybdotransferase activity"/>
    <property type="evidence" value="ECO:0007669"/>
    <property type="project" value="UniProtKB-UniRule"/>
</dbReference>
<dbReference type="InterPro" id="IPR001453">
    <property type="entry name" value="MoaB/Mog_dom"/>
</dbReference>
<dbReference type="SUPFAM" id="SSF54690">
    <property type="entry name" value="Molybdopterin synthase subunit MoaE"/>
    <property type="match status" value="1"/>
</dbReference>
<keyword evidence="8 16" id="KW-0808">Transferase</keyword>
<evidence type="ECO:0000256" key="4">
    <source>
        <dbReference type="ARBA" id="ARBA00005426"/>
    </source>
</evidence>
<comment type="catalytic activity">
    <reaction evidence="14">
        <text>adenylyl-molybdopterin + molybdate = Mo-molybdopterin + AMP + H(+)</text>
        <dbReference type="Rhea" id="RHEA:35047"/>
        <dbReference type="ChEBI" id="CHEBI:15378"/>
        <dbReference type="ChEBI" id="CHEBI:36264"/>
        <dbReference type="ChEBI" id="CHEBI:62727"/>
        <dbReference type="ChEBI" id="CHEBI:71302"/>
        <dbReference type="ChEBI" id="CHEBI:456215"/>
        <dbReference type="EC" id="2.10.1.1"/>
    </reaction>
</comment>
<dbReference type="Gene3D" id="2.170.190.11">
    <property type="entry name" value="Molybdopterin biosynthesis moea protein, domain 3"/>
    <property type="match status" value="1"/>
</dbReference>
<dbReference type="InterPro" id="IPR036563">
    <property type="entry name" value="MoaE_sf"/>
</dbReference>
<comment type="cofactor">
    <cofactor evidence="1 16">
        <name>Mg(2+)</name>
        <dbReference type="ChEBI" id="CHEBI:18420"/>
    </cofactor>
</comment>
<keyword evidence="9 16" id="KW-0479">Metal-binding</keyword>
<evidence type="ECO:0000256" key="1">
    <source>
        <dbReference type="ARBA" id="ARBA00001946"/>
    </source>
</evidence>
<comment type="pathway">
    <text evidence="3 16">Cofactor biosynthesis; molybdopterin biosynthesis.</text>
</comment>
<evidence type="ECO:0000259" key="17">
    <source>
        <dbReference type="SMART" id="SM00852"/>
    </source>
</evidence>
<dbReference type="Pfam" id="PF03453">
    <property type="entry name" value="MoeA_N"/>
    <property type="match status" value="1"/>
</dbReference>
<evidence type="ECO:0000256" key="7">
    <source>
        <dbReference type="ARBA" id="ARBA00022505"/>
    </source>
</evidence>
<dbReference type="Gene3D" id="3.90.105.10">
    <property type="entry name" value="Molybdopterin biosynthesis moea protein, domain 2"/>
    <property type="match status" value="1"/>
</dbReference>
<evidence type="ECO:0000256" key="9">
    <source>
        <dbReference type="ARBA" id="ARBA00022723"/>
    </source>
</evidence>
<sequence length="590" mass="65391">MERRRPIKVNEAISRLMEFKTAGSVEYVHIEESYGRFLGEDIIADHHVPPFDRSPYDGFAIRSSDTAEGSRTNPITLKVVGEIGAGSVFPETVQENEAVRIMTGAQIPAGCDAVVMLEIVKEEMSDNEPYIILKRKIKENDNISFAGEDTKKGTTVAKKGTYITPGVVAVLATFGYKRVPVSVKPKVGIIATGSELLELDEPLQPGKIRNSNAYMIYSQVVRAGAVPIYFGQFCDDLDTCFHQVRDALAKVDILITTGGVSVGDYDYLPAIYGKIGANVLFNKIAMRPGSVTTVAEKDGKLLFGLSGNPSACYVGFELFTRPIIRTYLHASRPFLKKEMAFLGGNFAKANPFDRFVRGHITYQDGKLVATPVGLDKSNVVSSLAEANILINLPGGTKGYEKGMEVAVILLEDQEGTTFEALVNTEINSRRSRRHMNEKLFEIAEAPIQIDAVIQKVERREAGAITTFIGTVREWTRGKQTMYLEYQAYIPMAVKMLAEIGEEISEKWPDTKIAITHRIGRLDISEIAVVIAVSSPHRKAAYEANEYAIERIKQIVPIWKKEHWSDGETWIGDQLEKVPYESGKPNVKDVE</sequence>
<dbReference type="SMART" id="SM00852">
    <property type="entry name" value="MoCF_biosynth"/>
    <property type="match status" value="1"/>
</dbReference>
<comment type="catalytic activity">
    <reaction evidence="15">
        <text>2 [molybdopterin-synthase sulfur-carrier protein]-C-terminal-Gly-aminoethanethioate + cyclic pyranopterin phosphate + H2O = molybdopterin + 2 [molybdopterin-synthase sulfur-carrier protein]-C-terminal Gly-Gly + 2 H(+)</text>
        <dbReference type="Rhea" id="RHEA:26333"/>
        <dbReference type="Rhea" id="RHEA-COMP:12202"/>
        <dbReference type="Rhea" id="RHEA-COMP:19907"/>
        <dbReference type="ChEBI" id="CHEBI:15377"/>
        <dbReference type="ChEBI" id="CHEBI:15378"/>
        <dbReference type="ChEBI" id="CHEBI:58698"/>
        <dbReference type="ChEBI" id="CHEBI:59648"/>
        <dbReference type="ChEBI" id="CHEBI:90778"/>
        <dbReference type="ChEBI" id="CHEBI:232372"/>
        <dbReference type="EC" id="2.8.1.12"/>
    </reaction>
</comment>
<evidence type="ECO:0000256" key="16">
    <source>
        <dbReference type="RuleBase" id="RU365090"/>
    </source>
</evidence>
<dbReference type="EC" id="2.10.1.1" evidence="16"/>
<accession>A0A345PK43</accession>
<dbReference type="InterPro" id="IPR038987">
    <property type="entry name" value="MoeA-like"/>
</dbReference>
<evidence type="ECO:0000256" key="14">
    <source>
        <dbReference type="ARBA" id="ARBA00047317"/>
    </source>
</evidence>
<dbReference type="UniPathway" id="UPA00344"/>
<evidence type="ECO:0000313" key="18">
    <source>
        <dbReference type="EMBL" id="AXI10373.1"/>
    </source>
</evidence>
<reference evidence="19" key="1">
    <citation type="submission" date="2017-11" db="EMBL/GenBank/DDBJ databases">
        <authorList>
            <person name="Zhu W."/>
        </authorList>
    </citation>
    <scope>NUCLEOTIDE SEQUENCE [LARGE SCALE GENOMIC DNA]</scope>
    <source>
        <strain evidence="19">160</strain>
    </source>
</reference>
<dbReference type="InterPro" id="IPR036688">
    <property type="entry name" value="MoeA_C_domain_IV_sf"/>
</dbReference>
<comment type="function">
    <text evidence="2 16">Catalyzes the insertion of molybdate into adenylated molybdopterin with the concomitant release of AMP.</text>
</comment>
<proteinExistence type="inferred from homology"/>
<dbReference type="Proteomes" id="UP000253908">
    <property type="component" value="Chromosome"/>
</dbReference>
<dbReference type="FunFam" id="2.170.190.11:FF:000001">
    <property type="entry name" value="Molybdopterin molybdenumtransferase"/>
    <property type="match status" value="1"/>
</dbReference>
<dbReference type="NCBIfam" id="TIGR00177">
    <property type="entry name" value="molyb_syn"/>
    <property type="match status" value="1"/>
</dbReference>
<dbReference type="GO" id="GO:0046872">
    <property type="term" value="F:metal ion binding"/>
    <property type="evidence" value="ECO:0007669"/>
    <property type="project" value="UniProtKB-UniRule"/>
</dbReference>
<evidence type="ECO:0000256" key="3">
    <source>
        <dbReference type="ARBA" id="ARBA00005046"/>
    </source>
</evidence>
<feature type="domain" description="MoaB/Mog" evidence="17">
    <location>
        <begin position="188"/>
        <end position="326"/>
    </location>
</feature>
<dbReference type="PANTHER" id="PTHR10192:SF5">
    <property type="entry name" value="GEPHYRIN"/>
    <property type="match status" value="1"/>
</dbReference>
<protein>
    <recommendedName>
        <fullName evidence="6 16">Molybdopterin molybdenumtransferase</fullName>
        <ecNumber evidence="16">2.10.1.1</ecNumber>
    </recommendedName>
</protein>
<comment type="similarity">
    <text evidence="5 16">Belongs to the MoeA family.</text>
</comment>
<organism evidence="18 19">
    <name type="scientific">Oceanobacillus zhaokaii</name>
    <dbReference type="NCBI Taxonomy" id="2052660"/>
    <lineage>
        <taxon>Bacteria</taxon>
        <taxon>Bacillati</taxon>
        <taxon>Bacillota</taxon>
        <taxon>Bacilli</taxon>
        <taxon>Bacillales</taxon>
        <taxon>Bacillaceae</taxon>
        <taxon>Oceanobacillus</taxon>
    </lineage>
</organism>
<comment type="subunit">
    <text evidence="13">Heterotetramer of 2 MoaD subunits and 2 MoaE subunits. Also stable as homodimer. The enzyme changes between these two forms during catalysis.</text>
</comment>
<evidence type="ECO:0000256" key="5">
    <source>
        <dbReference type="ARBA" id="ARBA00010763"/>
    </source>
</evidence>
<dbReference type="InterPro" id="IPR036425">
    <property type="entry name" value="MoaB/Mog-like_dom_sf"/>
</dbReference>
<dbReference type="AlphaFoldDB" id="A0A345PK43"/>
<evidence type="ECO:0000256" key="11">
    <source>
        <dbReference type="ARBA" id="ARBA00023150"/>
    </source>
</evidence>
<evidence type="ECO:0000313" key="19">
    <source>
        <dbReference type="Proteomes" id="UP000253908"/>
    </source>
</evidence>
<dbReference type="GO" id="GO:0030366">
    <property type="term" value="F:molybdopterin synthase activity"/>
    <property type="evidence" value="ECO:0007669"/>
    <property type="project" value="UniProtKB-EC"/>
</dbReference>
<keyword evidence="11 16" id="KW-0501">Molybdenum cofactor biosynthesis</keyword>
<dbReference type="PANTHER" id="PTHR10192">
    <property type="entry name" value="MOLYBDOPTERIN BIOSYNTHESIS PROTEIN"/>
    <property type="match status" value="1"/>
</dbReference>
<dbReference type="OrthoDB" id="9804758at2"/>
<dbReference type="Pfam" id="PF00994">
    <property type="entry name" value="MoCF_biosynth"/>
    <property type="match status" value="1"/>
</dbReference>
<name>A0A345PK43_9BACI</name>
<keyword evidence="7 16" id="KW-0500">Molybdenum</keyword>
<comment type="function">
    <text evidence="12">Converts molybdopterin precursor Z into molybdopterin. This requires the incorporation of two sulfur atoms into precursor Z to generate a dithiolene group. The sulfur is provided by MoaD.</text>
</comment>
<dbReference type="InterPro" id="IPR005111">
    <property type="entry name" value="MoeA_C_domain_IV"/>
</dbReference>
<evidence type="ECO:0000256" key="8">
    <source>
        <dbReference type="ARBA" id="ARBA00022679"/>
    </source>
</evidence>
<dbReference type="EMBL" id="CP024848">
    <property type="protein sequence ID" value="AXI10373.1"/>
    <property type="molecule type" value="Genomic_DNA"/>
</dbReference>
<dbReference type="Gene3D" id="2.40.340.10">
    <property type="entry name" value="MoeA, C-terminal, domain IV"/>
    <property type="match status" value="1"/>
</dbReference>
<dbReference type="FunFam" id="3.90.1170.40:FF:000003">
    <property type="entry name" value="Molybdopterin converting factor subunit 2"/>
    <property type="match status" value="1"/>
</dbReference>
<dbReference type="Pfam" id="PF02391">
    <property type="entry name" value="MoaE"/>
    <property type="match status" value="1"/>
</dbReference>
<dbReference type="SUPFAM" id="SSF53218">
    <property type="entry name" value="Molybdenum cofactor biosynthesis proteins"/>
    <property type="match status" value="1"/>
</dbReference>
<evidence type="ECO:0000256" key="12">
    <source>
        <dbReference type="ARBA" id="ARBA00025448"/>
    </source>
</evidence>
<evidence type="ECO:0000256" key="2">
    <source>
        <dbReference type="ARBA" id="ARBA00002901"/>
    </source>
</evidence>
<evidence type="ECO:0000256" key="15">
    <source>
        <dbReference type="ARBA" id="ARBA00049878"/>
    </source>
</evidence>
<dbReference type="SUPFAM" id="SSF63882">
    <property type="entry name" value="MoeA N-terminal region -like"/>
    <property type="match status" value="1"/>
</dbReference>
<comment type="similarity">
    <text evidence="4">Belongs to the MoaE family.</text>
</comment>
<dbReference type="SUPFAM" id="SSF63867">
    <property type="entry name" value="MoeA C-terminal domain-like"/>
    <property type="match status" value="1"/>
</dbReference>
<dbReference type="NCBIfam" id="NF045515">
    <property type="entry name" value="Glp_gephyrin"/>
    <property type="match status" value="1"/>
</dbReference>
<dbReference type="FunFam" id="3.40.980.10:FF:000004">
    <property type="entry name" value="Molybdopterin molybdenumtransferase"/>
    <property type="match status" value="1"/>
</dbReference>
<dbReference type="InterPro" id="IPR003448">
    <property type="entry name" value="Mopterin_biosynth_MoaE"/>
</dbReference>
<dbReference type="GO" id="GO:0006777">
    <property type="term" value="P:Mo-molybdopterin cofactor biosynthetic process"/>
    <property type="evidence" value="ECO:0007669"/>
    <property type="project" value="UniProtKB-UniRule"/>
</dbReference>
<evidence type="ECO:0000256" key="13">
    <source>
        <dbReference type="ARBA" id="ARBA00026066"/>
    </source>
</evidence>
<dbReference type="KEGG" id="ocn:CUC15_16150"/>
<dbReference type="Gene3D" id="3.40.980.10">
    <property type="entry name" value="MoaB/Mog-like domain"/>
    <property type="match status" value="1"/>
</dbReference>
<keyword evidence="10 16" id="KW-0460">Magnesium</keyword>